<dbReference type="PIRSF" id="PIRSF006324">
    <property type="entry name" value="LeuE"/>
    <property type="match status" value="1"/>
</dbReference>
<proteinExistence type="predicted"/>
<dbReference type="PATRIC" id="fig|359131.3.peg.3861"/>
<keyword evidence="4 6" id="KW-1133">Transmembrane helix</keyword>
<dbReference type="EMBL" id="JZKH01000004">
    <property type="protein sequence ID" value="KJS63312.1"/>
    <property type="molecule type" value="Genomic_DNA"/>
</dbReference>
<dbReference type="InterPro" id="IPR001123">
    <property type="entry name" value="LeuE-type"/>
</dbReference>
<dbReference type="Proteomes" id="UP000033699">
    <property type="component" value="Unassembled WGS sequence"/>
</dbReference>
<dbReference type="Pfam" id="PF01810">
    <property type="entry name" value="LysE"/>
    <property type="match status" value="1"/>
</dbReference>
<comment type="caution">
    <text evidence="7">The sequence shown here is derived from an EMBL/GenBank/DDBJ whole genome shotgun (WGS) entry which is preliminary data.</text>
</comment>
<dbReference type="RefSeq" id="WP_045692520.1">
    <property type="nucleotide sequence ID" value="NZ_JZKH01000004.1"/>
</dbReference>
<dbReference type="PANTHER" id="PTHR30086:SF20">
    <property type="entry name" value="ARGININE EXPORTER PROTEIN ARGO-RELATED"/>
    <property type="match status" value="1"/>
</dbReference>
<evidence type="ECO:0000313" key="8">
    <source>
        <dbReference type="Proteomes" id="UP000033699"/>
    </source>
</evidence>
<protein>
    <submittedName>
        <fullName evidence="7">Lysine transporter LysE</fullName>
    </submittedName>
</protein>
<evidence type="ECO:0000256" key="2">
    <source>
        <dbReference type="ARBA" id="ARBA00022475"/>
    </source>
</evidence>
<evidence type="ECO:0000256" key="6">
    <source>
        <dbReference type="SAM" id="Phobius"/>
    </source>
</evidence>
<sequence>MTVTSAIASFAVVAGMLTVMPGLDTALVLRSAITLGRRRAFATALGILCGVLVWGVAAAVGATAVLTASHLLYDALRVAGAGYLVWLGVGMVRKTLKERGRAASGDAAGTADAAGADATWLRSWARGLGTSLLNPKNGVFYMAMLPQFIPIGAPHLLMGVVLAAVHDLEGLVWFSALIFGTQLVRRWLNRASVRRAIDAVTGTVLVGFGLKLALADG</sequence>
<feature type="transmembrane region" description="Helical" evidence="6">
    <location>
        <begin position="139"/>
        <end position="165"/>
    </location>
</feature>
<feature type="transmembrane region" description="Helical" evidence="6">
    <location>
        <begin position="71"/>
        <end position="92"/>
    </location>
</feature>
<organism evidence="7 8">
    <name type="scientific">Streptomyces rubellomurinus (strain ATCC 31215)</name>
    <dbReference type="NCBI Taxonomy" id="359131"/>
    <lineage>
        <taxon>Bacteria</taxon>
        <taxon>Bacillati</taxon>
        <taxon>Actinomycetota</taxon>
        <taxon>Actinomycetes</taxon>
        <taxon>Kitasatosporales</taxon>
        <taxon>Streptomycetaceae</taxon>
        <taxon>Streptomyces</taxon>
    </lineage>
</organism>
<feature type="transmembrane region" description="Helical" evidence="6">
    <location>
        <begin position="41"/>
        <end position="65"/>
    </location>
</feature>
<evidence type="ECO:0000256" key="4">
    <source>
        <dbReference type="ARBA" id="ARBA00022989"/>
    </source>
</evidence>
<keyword evidence="8" id="KW-1185">Reference proteome</keyword>
<name>A0A0F2TNK3_STRR3</name>
<evidence type="ECO:0000256" key="1">
    <source>
        <dbReference type="ARBA" id="ARBA00004651"/>
    </source>
</evidence>
<dbReference type="GO" id="GO:0005886">
    <property type="term" value="C:plasma membrane"/>
    <property type="evidence" value="ECO:0007669"/>
    <property type="project" value="UniProtKB-SubCell"/>
</dbReference>
<feature type="transmembrane region" description="Helical" evidence="6">
    <location>
        <begin position="6"/>
        <end position="29"/>
    </location>
</feature>
<accession>A0A0F2TNK3</accession>
<comment type="subcellular location">
    <subcellularLocation>
        <location evidence="1">Cell membrane</location>
        <topology evidence="1">Multi-pass membrane protein</topology>
    </subcellularLocation>
</comment>
<dbReference type="PANTHER" id="PTHR30086">
    <property type="entry name" value="ARGININE EXPORTER PROTEIN ARGO"/>
    <property type="match status" value="1"/>
</dbReference>
<keyword evidence="2" id="KW-1003">Cell membrane</keyword>
<dbReference type="AlphaFoldDB" id="A0A0F2TNK3"/>
<dbReference type="GO" id="GO:0015171">
    <property type="term" value="F:amino acid transmembrane transporter activity"/>
    <property type="evidence" value="ECO:0007669"/>
    <property type="project" value="TreeGrafter"/>
</dbReference>
<gene>
    <name evidence="7" type="ORF">VM95_03680</name>
</gene>
<reference evidence="7 8" key="1">
    <citation type="submission" date="2015-02" db="EMBL/GenBank/DDBJ databases">
        <authorList>
            <person name="Ju K.-S."/>
            <person name="Doroghazi J.R."/>
            <person name="Metcalf W."/>
        </authorList>
    </citation>
    <scope>NUCLEOTIDE SEQUENCE [LARGE SCALE GENOMIC DNA]</scope>
    <source>
        <strain evidence="7 8">ATCC 31215</strain>
    </source>
</reference>
<evidence type="ECO:0000256" key="3">
    <source>
        <dbReference type="ARBA" id="ARBA00022692"/>
    </source>
</evidence>
<evidence type="ECO:0000313" key="7">
    <source>
        <dbReference type="EMBL" id="KJS63312.1"/>
    </source>
</evidence>
<dbReference type="OrthoDB" id="5185770at2"/>
<keyword evidence="3 6" id="KW-0812">Transmembrane</keyword>
<feature type="transmembrane region" description="Helical" evidence="6">
    <location>
        <begin position="171"/>
        <end position="188"/>
    </location>
</feature>
<evidence type="ECO:0000256" key="5">
    <source>
        <dbReference type="ARBA" id="ARBA00023136"/>
    </source>
</evidence>
<keyword evidence="5 6" id="KW-0472">Membrane</keyword>